<dbReference type="GO" id="GO:0016579">
    <property type="term" value="P:protein deubiquitination"/>
    <property type="evidence" value="ECO:0007669"/>
    <property type="project" value="InterPro"/>
</dbReference>
<evidence type="ECO:0000313" key="3">
    <source>
        <dbReference type="Proteomes" id="UP000179807"/>
    </source>
</evidence>
<dbReference type="InterPro" id="IPR001394">
    <property type="entry name" value="Peptidase_C19_UCH"/>
</dbReference>
<name>A0A1J4K0T6_9EUKA</name>
<dbReference type="Pfam" id="PF00443">
    <property type="entry name" value="UCH"/>
    <property type="match status" value="1"/>
</dbReference>
<dbReference type="InterPro" id="IPR038765">
    <property type="entry name" value="Papain-like_cys_pep_sf"/>
</dbReference>
<dbReference type="InterPro" id="IPR028889">
    <property type="entry name" value="USP"/>
</dbReference>
<evidence type="ECO:0000259" key="1">
    <source>
        <dbReference type="PROSITE" id="PS50235"/>
    </source>
</evidence>
<reference evidence="2" key="1">
    <citation type="submission" date="2016-10" db="EMBL/GenBank/DDBJ databases">
        <authorList>
            <person name="Benchimol M."/>
            <person name="Almeida L.G."/>
            <person name="Vasconcelos A.T."/>
            <person name="Perreira-Neves A."/>
            <person name="Rosa I.A."/>
            <person name="Tasca T."/>
            <person name="Bogo M.R."/>
            <person name="de Souza W."/>
        </authorList>
    </citation>
    <scope>NUCLEOTIDE SEQUENCE [LARGE SCALE GENOMIC DNA]</scope>
    <source>
        <strain evidence="2">K</strain>
    </source>
</reference>
<keyword evidence="3" id="KW-1185">Reference proteome</keyword>
<dbReference type="VEuPathDB" id="TrichDB:TRFO_28095"/>
<accession>A0A1J4K0T6</accession>
<organism evidence="2 3">
    <name type="scientific">Tritrichomonas foetus</name>
    <dbReference type="NCBI Taxonomy" id="1144522"/>
    <lineage>
        <taxon>Eukaryota</taxon>
        <taxon>Metamonada</taxon>
        <taxon>Parabasalia</taxon>
        <taxon>Tritrichomonadida</taxon>
        <taxon>Tritrichomonadidae</taxon>
        <taxon>Tritrichomonas</taxon>
    </lineage>
</organism>
<gene>
    <name evidence="2" type="ORF">TRFO_28095</name>
</gene>
<dbReference type="AlphaFoldDB" id="A0A1J4K0T6"/>
<dbReference type="SUPFAM" id="SSF54001">
    <property type="entry name" value="Cysteine proteinases"/>
    <property type="match status" value="1"/>
</dbReference>
<dbReference type="InterPro" id="IPR050164">
    <property type="entry name" value="Peptidase_C19"/>
</dbReference>
<protein>
    <recommendedName>
        <fullName evidence="1">USP domain-containing protein</fullName>
    </recommendedName>
</protein>
<dbReference type="GeneID" id="94840670"/>
<dbReference type="PANTHER" id="PTHR24006">
    <property type="entry name" value="UBIQUITIN CARBOXYL-TERMINAL HYDROLASE"/>
    <property type="match status" value="1"/>
</dbReference>
<dbReference type="EMBL" id="MLAK01000794">
    <property type="protein sequence ID" value="OHT04392.1"/>
    <property type="molecule type" value="Genomic_DNA"/>
</dbReference>
<proteinExistence type="predicted"/>
<dbReference type="GO" id="GO:0005634">
    <property type="term" value="C:nucleus"/>
    <property type="evidence" value="ECO:0007669"/>
    <property type="project" value="TreeGrafter"/>
</dbReference>
<dbReference type="GO" id="GO:0005829">
    <property type="term" value="C:cytosol"/>
    <property type="evidence" value="ECO:0007669"/>
    <property type="project" value="TreeGrafter"/>
</dbReference>
<evidence type="ECO:0000313" key="2">
    <source>
        <dbReference type="EMBL" id="OHT04392.1"/>
    </source>
</evidence>
<comment type="caution">
    <text evidence="2">The sequence shown here is derived from an EMBL/GenBank/DDBJ whole genome shotgun (WGS) entry which is preliminary data.</text>
</comment>
<dbReference type="PROSITE" id="PS50235">
    <property type="entry name" value="USP_3"/>
    <property type="match status" value="1"/>
</dbReference>
<dbReference type="GO" id="GO:0004843">
    <property type="term" value="F:cysteine-type deubiquitinase activity"/>
    <property type="evidence" value="ECO:0007669"/>
    <property type="project" value="InterPro"/>
</dbReference>
<dbReference type="Gene3D" id="3.90.70.10">
    <property type="entry name" value="Cysteine proteinases"/>
    <property type="match status" value="1"/>
</dbReference>
<feature type="domain" description="USP" evidence="1">
    <location>
        <begin position="58"/>
        <end position="349"/>
    </location>
</feature>
<dbReference type="Proteomes" id="UP000179807">
    <property type="component" value="Unassembled WGS sequence"/>
</dbReference>
<dbReference type="OrthoDB" id="289038at2759"/>
<sequence length="350" mass="39597">MKDVYAQFGADLIIDLPLTAQVKTKPFYSPSTSLSCVTRSLSRPTDHSIGSSASLPARAFQSSIASMFYSFIFAFVQNTQIKEFALQYENHEFQDDSLLLSFIEYIQEVNRIPNTLVQPHQFSSLFFRLQPELGSVRYFDAAATVNGVINRLADEVPDGKPFKEIMSSRIIREEKCPKCGFSRPAEDLMPCFKLDIQSKVFRKATLMDCIAAFLQPKKIGHGKTDTCPKCHKKINLREQIKLVQLPNILMPALSRFIREGNSINKKSTEVNYTHELCMDKFTGHSGDNYELMSVVAHARHTIQQKAKVFIRDQADKEKWSFYNDSRAIVADSKSVILPGAAVVLIYQKCA</sequence>
<dbReference type="RefSeq" id="XP_068357528.1">
    <property type="nucleotide sequence ID" value="XM_068505966.1"/>
</dbReference>